<dbReference type="EMBL" id="QUMO01000006">
    <property type="protein sequence ID" value="REF83274.1"/>
    <property type="molecule type" value="Genomic_DNA"/>
</dbReference>
<accession>A0A3D9YL60</accession>
<protein>
    <submittedName>
        <fullName evidence="1">Uncharacterized protein</fullName>
    </submittedName>
</protein>
<reference evidence="1 2" key="1">
    <citation type="submission" date="2018-08" db="EMBL/GenBank/DDBJ databases">
        <title>Genomic Encyclopedia of Type Strains, Phase IV (KMG-IV): sequencing the most valuable type-strain genomes for metagenomic binning, comparative biology and taxonomic classification.</title>
        <authorList>
            <person name="Goeker M."/>
        </authorList>
    </citation>
    <scope>NUCLEOTIDE SEQUENCE [LARGE SCALE GENOMIC DNA]</scope>
    <source>
        <strain evidence="1 2">BW863</strain>
    </source>
</reference>
<dbReference type="OrthoDB" id="983041at2"/>
<comment type="caution">
    <text evidence="1">The sequence shown here is derived from an EMBL/GenBank/DDBJ whole genome shotgun (WGS) entry which is preliminary data.</text>
</comment>
<keyword evidence="2" id="KW-1185">Reference proteome</keyword>
<sequence length="113" mass="13118">MIDFAKQLTQAELDIVQERRRQVEVKGWTPEHDDRHEGGEIAGAAACYIMENLLVHAPGLRAVIKKTIEMLWPWAHHWWKPKDRRRNLVKAGALIIAEIERFDRAAARERGET</sequence>
<dbReference type="Proteomes" id="UP000256900">
    <property type="component" value="Unassembled WGS sequence"/>
</dbReference>
<name>A0A3D9YL60_9HYPH</name>
<evidence type="ECO:0000313" key="2">
    <source>
        <dbReference type="Proteomes" id="UP000256900"/>
    </source>
</evidence>
<evidence type="ECO:0000313" key="1">
    <source>
        <dbReference type="EMBL" id="REF83274.1"/>
    </source>
</evidence>
<organism evidence="1 2">
    <name type="scientific">Methylovirgula ligni</name>
    <dbReference type="NCBI Taxonomy" id="569860"/>
    <lineage>
        <taxon>Bacteria</taxon>
        <taxon>Pseudomonadati</taxon>
        <taxon>Pseudomonadota</taxon>
        <taxon>Alphaproteobacteria</taxon>
        <taxon>Hyphomicrobiales</taxon>
        <taxon>Beijerinckiaceae</taxon>
        <taxon>Methylovirgula</taxon>
    </lineage>
</organism>
<proteinExistence type="predicted"/>
<gene>
    <name evidence="1" type="ORF">DES32_3190</name>
</gene>
<dbReference type="RefSeq" id="WP_115837825.1">
    <property type="nucleotide sequence ID" value="NZ_CP025086.1"/>
</dbReference>
<dbReference type="AlphaFoldDB" id="A0A3D9YL60"/>